<dbReference type="InterPro" id="IPR006786">
    <property type="entry name" value="Pinin_SDK_MemA"/>
</dbReference>
<feature type="compositionally biased region" description="Low complexity" evidence="8">
    <location>
        <begin position="160"/>
        <end position="190"/>
    </location>
</feature>
<keyword evidence="11" id="KW-1185">Reference proteome</keyword>
<evidence type="ECO:0000313" key="11">
    <source>
        <dbReference type="Proteomes" id="UP000076727"/>
    </source>
</evidence>
<evidence type="ECO:0000256" key="5">
    <source>
        <dbReference type="ARBA" id="ARBA00023163"/>
    </source>
</evidence>
<dbReference type="InterPro" id="IPR039853">
    <property type="entry name" value="Pinin"/>
</dbReference>
<evidence type="ECO:0000256" key="6">
    <source>
        <dbReference type="ARBA" id="ARBA00023187"/>
    </source>
</evidence>
<evidence type="ECO:0000256" key="2">
    <source>
        <dbReference type="ARBA" id="ARBA00010386"/>
    </source>
</evidence>
<keyword evidence="6" id="KW-0508">mRNA splicing</keyword>
<reference evidence="10 11" key="1">
    <citation type="journal article" date="2016" name="Mol. Biol. Evol.">
        <title>Comparative Genomics of Early-Diverging Mushroom-Forming Fungi Provides Insights into the Origins of Lignocellulose Decay Capabilities.</title>
        <authorList>
            <person name="Nagy L.G."/>
            <person name="Riley R."/>
            <person name="Tritt A."/>
            <person name="Adam C."/>
            <person name="Daum C."/>
            <person name="Floudas D."/>
            <person name="Sun H."/>
            <person name="Yadav J.S."/>
            <person name="Pangilinan J."/>
            <person name="Larsson K.H."/>
            <person name="Matsuura K."/>
            <person name="Barry K."/>
            <person name="Labutti K."/>
            <person name="Kuo R."/>
            <person name="Ohm R.A."/>
            <person name="Bhattacharya S.S."/>
            <person name="Shirouzu T."/>
            <person name="Yoshinaga Y."/>
            <person name="Martin F.M."/>
            <person name="Grigoriev I.V."/>
            <person name="Hibbett D.S."/>
        </authorList>
    </citation>
    <scope>NUCLEOTIDE SEQUENCE [LARGE SCALE GENOMIC DNA]</scope>
    <source>
        <strain evidence="10 11">L-15889</strain>
    </source>
</reference>
<dbReference type="Pfam" id="PF04696">
    <property type="entry name" value="Pinin_SDK_memA"/>
    <property type="match status" value="1"/>
</dbReference>
<accession>A0A165MA84</accession>
<dbReference type="GO" id="GO:0008380">
    <property type="term" value="P:RNA splicing"/>
    <property type="evidence" value="ECO:0007669"/>
    <property type="project" value="UniProtKB-KW"/>
</dbReference>
<feature type="region of interest" description="Disordered" evidence="8">
    <location>
        <begin position="147"/>
        <end position="192"/>
    </location>
</feature>
<keyword evidence="3" id="KW-0507">mRNA processing</keyword>
<dbReference type="EMBL" id="KV429106">
    <property type="protein sequence ID" value="KZT65423.1"/>
    <property type="molecule type" value="Genomic_DNA"/>
</dbReference>
<comment type="subcellular location">
    <subcellularLocation>
        <location evidence="1">Nucleus</location>
    </subcellularLocation>
</comment>
<keyword evidence="7" id="KW-0539">Nucleus</keyword>
<feature type="compositionally biased region" description="Basic and acidic residues" evidence="8">
    <location>
        <begin position="251"/>
        <end position="265"/>
    </location>
</feature>
<feature type="domain" description="Pinin/SDK/MemA protein" evidence="9">
    <location>
        <begin position="50"/>
        <end position="146"/>
    </location>
</feature>
<dbReference type="AlphaFoldDB" id="A0A165MA84"/>
<feature type="compositionally biased region" description="Pro residues" evidence="8">
    <location>
        <begin position="1"/>
        <end position="11"/>
    </location>
</feature>
<name>A0A165MA84_9APHY</name>
<protein>
    <recommendedName>
        <fullName evidence="9">Pinin/SDK/MemA protein domain-containing protein</fullName>
    </recommendedName>
</protein>
<organism evidence="10 11">
    <name type="scientific">Daedalea quercina L-15889</name>
    <dbReference type="NCBI Taxonomy" id="1314783"/>
    <lineage>
        <taxon>Eukaryota</taxon>
        <taxon>Fungi</taxon>
        <taxon>Dikarya</taxon>
        <taxon>Basidiomycota</taxon>
        <taxon>Agaricomycotina</taxon>
        <taxon>Agaricomycetes</taxon>
        <taxon>Polyporales</taxon>
        <taxon>Fomitopsis</taxon>
    </lineage>
</organism>
<dbReference type="Proteomes" id="UP000076727">
    <property type="component" value="Unassembled WGS sequence"/>
</dbReference>
<dbReference type="GO" id="GO:0006397">
    <property type="term" value="P:mRNA processing"/>
    <property type="evidence" value="ECO:0007669"/>
    <property type="project" value="UniProtKB-KW"/>
</dbReference>
<dbReference type="PANTHER" id="PTHR12707">
    <property type="entry name" value="PINN"/>
    <property type="match status" value="1"/>
</dbReference>
<dbReference type="GO" id="GO:0071013">
    <property type="term" value="C:catalytic step 2 spliceosome"/>
    <property type="evidence" value="ECO:0007669"/>
    <property type="project" value="TreeGrafter"/>
</dbReference>
<dbReference type="OrthoDB" id="330772at2759"/>
<evidence type="ECO:0000256" key="1">
    <source>
        <dbReference type="ARBA" id="ARBA00004123"/>
    </source>
</evidence>
<evidence type="ECO:0000256" key="8">
    <source>
        <dbReference type="SAM" id="MobiDB-lite"/>
    </source>
</evidence>
<evidence type="ECO:0000256" key="3">
    <source>
        <dbReference type="ARBA" id="ARBA00022664"/>
    </source>
</evidence>
<comment type="similarity">
    <text evidence="2">Belongs to the pinin family.</text>
</comment>
<feature type="compositionally biased region" description="Low complexity" evidence="8">
    <location>
        <begin position="12"/>
        <end position="27"/>
    </location>
</feature>
<feature type="compositionally biased region" description="Basic and acidic residues" evidence="8">
    <location>
        <begin position="68"/>
        <end position="125"/>
    </location>
</feature>
<keyword evidence="4" id="KW-0805">Transcription regulation</keyword>
<feature type="region of interest" description="Disordered" evidence="8">
    <location>
        <begin position="235"/>
        <end position="345"/>
    </location>
</feature>
<evidence type="ECO:0000256" key="4">
    <source>
        <dbReference type="ARBA" id="ARBA00023015"/>
    </source>
</evidence>
<evidence type="ECO:0000313" key="10">
    <source>
        <dbReference type="EMBL" id="KZT65423.1"/>
    </source>
</evidence>
<feature type="compositionally biased region" description="Basic and acidic residues" evidence="8">
    <location>
        <begin position="305"/>
        <end position="329"/>
    </location>
</feature>
<dbReference type="STRING" id="1314783.A0A165MA84"/>
<evidence type="ECO:0000259" key="9">
    <source>
        <dbReference type="Pfam" id="PF04696"/>
    </source>
</evidence>
<gene>
    <name evidence="10" type="ORF">DAEQUDRAFT_768889</name>
</gene>
<evidence type="ECO:0000256" key="7">
    <source>
        <dbReference type="ARBA" id="ARBA00023242"/>
    </source>
</evidence>
<sequence length="345" mass="37888">MATETSPPPVPDTDTQMDDTAQAQDAAPTEEPTKAGRKRPRIDMAPDAGQRKRGKSMFALALGTLTKAKNEDRERNQSEAAKKRQEIEQRLQEKLRKETDSVRRAEEVKKDKTAANRKEEELQLKDSIYKLRRTRLPLLANFLLTSDTIPDLPPAEEHSPPSSSEPPQDADGANANLASATARASRAPALVGPLRSHPPPLYYLPAILTPAQEAFLKRRKEEVKAAAEAEWSAFVAERSGGVSDISRLRKRVAEEEPRPKSSKAEEDIDIADAAAASSSPEKQPGREMDVSKATPPQNGASPSKEVAEETRMEVDDEVTKENERKEKPAAPHAPPPADEDDAVEY</sequence>
<dbReference type="PANTHER" id="PTHR12707:SF0">
    <property type="entry name" value="PININ"/>
    <property type="match status" value="1"/>
</dbReference>
<feature type="region of interest" description="Disordered" evidence="8">
    <location>
        <begin position="1"/>
        <end position="125"/>
    </location>
</feature>
<keyword evidence="5" id="KW-0804">Transcription</keyword>
<proteinExistence type="inferred from homology"/>